<evidence type="ECO:0000313" key="3">
    <source>
        <dbReference type="EMBL" id="MST68938.1"/>
    </source>
</evidence>
<keyword evidence="1" id="KW-0812">Transmembrane</keyword>
<reference evidence="3" key="1">
    <citation type="submission" date="2019-09" db="EMBL/GenBank/DDBJ databases">
        <title>In-depth cultivation of the pig gut microbiome towards novel bacterial diversity and tailored functional studies.</title>
        <authorList>
            <person name="Wylensek D."/>
            <person name="Hitch T.C.A."/>
            <person name="Clavel T."/>
        </authorList>
    </citation>
    <scope>NUCLEOTIDE SEQUENCE</scope>
    <source>
        <strain evidence="3">RF-744-FAT-WT-3</strain>
    </source>
</reference>
<evidence type="ECO:0000256" key="1">
    <source>
        <dbReference type="SAM" id="Phobius"/>
    </source>
</evidence>
<feature type="transmembrane region" description="Helical" evidence="1">
    <location>
        <begin position="90"/>
        <end position="109"/>
    </location>
</feature>
<keyword evidence="1" id="KW-1133">Transmembrane helix</keyword>
<name>A0A6A8M904_9FIRM</name>
<organism evidence="3">
    <name type="scientific">Baileyella intestinalis</name>
    <dbReference type="NCBI Taxonomy" id="2606709"/>
    <lineage>
        <taxon>Bacteria</taxon>
        <taxon>Bacillati</taxon>
        <taxon>Bacillota</taxon>
        <taxon>Clostridia</taxon>
        <taxon>Peptostreptococcales</taxon>
        <taxon>Anaerovoracaceae</taxon>
        <taxon>Baileyella</taxon>
    </lineage>
</organism>
<evidence type="ECO:0000259" key="2">
    <source>
        <dbReference type="Pfam" id="PF04892"/>
    </source>
</evidence>
<keyword evidence="1" id="KW-0472">Membrane</keyword>
<proteinExistence type="predicted"/>
<dbReference type="NCBIfam" id="NF037970">
    <property type="entry name" value="vanZ_1"/>
    <property type="match status" value="1"/>
</dbReference>
<dbReference type="InterPro" id="IPR006976">
    <property type="entry name" value="VanZ-like"/>
</dbReference>
<accession>A0A6A8M904</accession>
<dbReference type="AlphaFoldDB" id="A0A6A8M904"/>
<dbReference type="RefSeq" id="WP_154572402.1">
    <property type="nucleotide sequence ID" value="NZ_VUNB01000003.1"/>
</dbReference>
<dbReference type="EMBL" id="VUNB01000003">
    <property type="protein sequence ID" value="MST68938.1"/>
    <property type="molecule type" value="Genomic_DNA"/>
</dbReference>
<gene>
    <name evidence="3" type="ORF">FYJ66_04935</name>
</gene>
<comment type="caution">
    <text evidence="3">The sequence shown here is derived from an EMBL/GenBank/DDBJ whole genome shotgun (WGS) entry which is preliminary data.</text>
</comment>
<feature type="domain" description="VanZ-like" evidence="2">
    <location>
        <begin position="9"/>
        <end position="136"/>
    </location>
</feature>
<feature type="transmembrane region" description="Helical" evidence="1">
    <location>
        <begin position="64"/>
        <end position="83"/>
    </location>
</feature>
<feature type="transmembrane region" description="Helical" evidence="1">
    <location>
        <begin position="121"/>
        <end position="138"/>
    </location>
</feature>
<dbReference type="Pfam" id="PF04892">
    <property type="entry name" value="VanZ"/>
    <property type="match status" value="1"/>
</dbReference>
<sequence length="148" mass="16967">MFKKYISILLLILAILLIIAFTLQPGSASAALAMHFVNVIAKMNNKLNHTTADWYPFYILVRKFAHSVEYLVMGVASSFFFLAWEKKHPYLLAVVFCAVVSICDQLSKIVVPGREFDITDIPFDVMGYLIGILFVYAARNEWHKFKQR</sequence>
<protein>
    <submittedName>
        <fullName evidence="3">VanZ family protein</fullName>
    </submittedName>
</protein>